<comment type="caution">
    <text evidence="1">The sequence shown here is derived from an EMBL/GenBank/DDBJ whole genome shotgun (WGS) entry which is preliminary data.</text>
</comment>
<dbReference type="Gene3D" id="3.40.190.10">
    <property type="entry name" value="Periplasmic binding protein-like II"/>
    <property type="match status" value="1"/>
</dbReference>
<proteinExistence type="predicted"/>
<dbReference type="SUPFAM" id="SSF53850">
    <property type="entry name" value="Periplasmic binding protein-like II"/>
    <property type="match status" value="1"/>
</dbReference>
<gene>
    <name evidence="1" type="ORF">BTM25_51090</name>
</gene>
<evidence type="ECO:0000313" key="2">
    <source>
        <dbReference type="Proteomes" id="UP000242367"/>
    </source>
</evidence>
<dbReference type="PANTHER" id="PTHR43649">
    <property type="entry name" value="ARABINOSE-BINDING PROTEIN-RELATED"/>
    <property type="match status" value="1"/>
</dbReference>
<keyword evidence="2" id="KW-1185">Reference proteome</keyword>
<protein>
    <submittedName>
        <fullName evidence="1">Bacterial extracellular solute-binding protein</fullName>
    </submittedName>
</protein>
<organism evidence="1 2">
    <name type="scientific">Actinomadura rubteroloni</name>
    <dbReference type="NCBI Taxonomy" id="1926885"/>
    <lineage>
        <taxon>Bacteria</taxon>
        <taxon>Bacillati</taxon>
        <taxon>Actinomycetota</taxon>
        <taxon>Actinomycetes</taxon>
        <taxon>Streptosporangiales</taxon>
        <taxon>Thermomonosporaceae</taxon>
        <taxon>Actinomadura</taxon>
    </lineage>
</organism>
<dbReference type="InterPro" id="IPR050490">
    <property type="entry name" value="Bact_solute-bd_prot1"/>
</dbReference>
<evidence type="ECO:0000313" key="1">
    <source>
        <dbReference type="EMBL" id="POM22903.1"/>
    </source>
</evidence>
<dbReference type="InterPro" id="IPR006059">
    <property type="entry name" value="SBP"/>
</dbReference>
<dbReference type="PROSITE" id="PS51257">
    <property type="entry name" value="PROKAR_LIPOPROTEIN"/>
    <property type="match status" value="1"/>
</dbReference>
<reference evidence="1 2" key="1">
    <citation type="journal article" date="2017" name="Chemistry">
        <title>Isolation, Biosynthesis and Chemical Modifications of Rubterolones A-F: Rare Tropolone Alkaloids from Actinomadura sp. 5-2.</title>
        <authorList>
            <person name="Guo H."/>
            <person name="Benndorf R."/>
            <person name="Leichnitz D."/>
            <person name="Klassen J.L."/>
            <person name="Vollmers J."/>
            <person name="Gorls H."/>
            <person name="Steinacker M."/>
            <person name="Weigel C."/>
            <person name="Dahse H.M."/>
            <person name="Kaster A.K."/>
            <person name="de Beer Z.W."/>
            <person name="Poulsen M."/>
            <person name="Beemelmanns C."/>
        </authorList>
    </citation>
    <scope>NUCLEOTIDE SEQUENCE [LARGE SCALE GENOMIC DNA]</scope>
    <source>
        <strain evidence="1 2">5-2</strain>
    </source>
</reference>
<dbReference type="Proteomes" id="UP000242367">
    <property type="component" value="Unassembled WGS sequence"/>
</dbReference>
<dbReference type="Pfam" id="PF13416">
    <property type="entry name" value="SBP_bac_8"/>
    <property type="match status" value="1"/>
</dbReference>
<accession>A0A2P4UCX6</accession>
<dbReference type="AlphaFoldDB" id="A0A2P4UCX6"/>
<dbReference type="PANTHER" id="PTHR43649:SF32">
    <property type="entry name" value="SUGAR BINDING SECRETED PROTEIN"/>
    <property type="match status" value="1"/>
</dbReference>
<name>A0A2P4UCX6_9ACTN</name>
<sequence>MLRGLAAVALLAAGCAPGDGRTLLTVDLFGEFGYEGLYREYEAAHPEIRIRQRRISVLDDYAPRLRQRIATGHGAGDVVALEESLLPAFLRRPERFVDLFAYGGRALEHRFLPWKWRMGVAPDGRLVGLGTDIGPLALCYRTDLFARAGLPTARDAAARLWPTWDAYYRTGLAFARRIPGVRWLDGPTAVFRAALLQEAGRGPGFTSFDRRGRLVFASNPAVRTAFATALRFERARLTADLQVFTPSWQTALRRDRFATVPCPAWMLGGLAAFSGGRGRWDVAAAPGGAGSWGGSWLAVPRQTRHPARAAALAAFLTSPHGQVAAFRARSTFPSSPQAARDPAVAGRVNAFFGGAPTGRIFGAVAARVRPVFLGPRDEDVRVAVDDVLLSVGQGRLAARDAWPRAVRAAAKAGR</sequence>
<dbReference type="RefSeq" id="WP_103565573.1">
    <property type="nucleotide sequence ID" value="NZ_MTBP01000004.1"/>
</dbReference>
<dbReference type="EMBL" id="MTBP01000004">
    <property type="protein sequence ID" value="POM22903.1"/>
    <property type="molecule type" value="Genomic_DNA"/>
</dbReference>